<keyword evidence="4" id="KW-0028">Amino-acid biosynthesis</keyword>
<sequence>MIPNGIAPVDQLWRAIRRETERVRASDPVFGASLSATILNHANFGSAVSHQIGEQLGKSPADRRRFGCLAREAFAASPDLIDAASRDLQSIAVHDPATTALLPPLLNFKGYVALQAWRVSNWLWRERRSDLALLLQSLSSDQLQISIHPTASIGTSVFLDHATGIIIGAFAVIGDEVTILQNVTIGRKHSAPDRAPKIGRGVLLSAGSSILGNVSVGDFAKVGAGALVEHDVPAGCTAVGVPARLTNCPEQVSV</sequence>
<evidence type="ECO:0000313" key="10">
    <source>
        <dbReference type="Proteomes" id="UP000544122"/>
    </source>
</evidence>
<evidence type="ECO:0000256" key="7">
    <source>
        <dbReference type="ARBA" id="ARBA00049486"/>
    </source>
</evidence>
<proteinExistence type="inferred from homology"/>
<dbReference type="Gene3D" id="1.10.3130.10">
    <property type="entry name" value="serine acetyltransferase, domain 1"/>
    <property type="match status" value="1"/>
</dbReference>
<organism evidence="9 10">
    <name type="scientific">Bradyrhizobium australiense</name>
    <dbReference type="NCBI Taxonomy" id="2721161"/>
    <lineage>
        <taxon>Bacteria</taxon>
        <taxon>Pseudomonadati</taxon>
        <taxon>Pseudomonadota</taxon>
        <taxon>Alphaproteobacteria</taxon>
        <taxon>Hyphomicrobiales</taxon>
        <taxon>Nitrobacteraceae</taxon>
        <taxon>Bradyrhizobium</taxon>
    </lineage>
</organism>
<dbReference type="CDD" id="cd03354">
    <property type="entry name" value="LbH_SAT"/>
    <property type="match status" value="1"/>
</dbReference>
<keyword evidence="5 9" id="KW-0808">Transferase</keyword>
<dbReference type="GO" id="GO:0009001">
    <property type="term" value="F:serine O-acetyltransferase activity"/>
    <property type="evidence" value="ECO:0007669"/>
    <property type="project" value="UniProtKB-EC"/>
</dbReference>
<comment type="caution">
    <text evidence="9">The sequence shown here is derived from an EMBL/GenBank/DDBJ whole genome shotgun (WGS) entry which is preliminary data.</text>
</comment>
<dbReference type="EC" id="2.3.1.30" evidence="2"/>
<dbReference type="AlphaFoldDB" id="A0A7Y4GTH5"/>
<evidence type="ECO:0000256" key="2">
    <source>
        <dbReference type="ARBA" id="ARBA00013266"/>
    </source>
</evidence>
<evidence type="ECO:0000256" key="5">
    <source>
        <dbReference type="ARBA" id="ARBA00022679"/>
    </source>
</evidence>
<evidence type="ECO:0000256" key="6">
    <source>
        <dbReference type="ARBA" id="ARBA00023315"/>
    </source>
</evidence>
<feature type="domain" description="Serine acetyltransferase N-terminal" evidence="8">
    <location>
        <begin position="12"/>
        <end position="116"/>
    </location>
</feature>
<protein>
    <recommendedName>
        <fullName evidence="3">Serine acetyltransferase</fullName>
        <ecNumber evidence="2">2.3.1.30</ecNumber>
    </recommendedName>
</protein>
<dbReference type="Proteomes" id="UP000544122">
    <property type="component" value="Unassembled WGS sequence"/>
</dbReference>
<dbReference type="Pfam" id="PF06426">
    <property type="entry name" value="SATase_N"/>
    <property type="match status" value="1"/>
</dbReference>
<dbReference type="RefSeq" id="WP_171580853.1">
    <property type="nucleotide sequence ID" value="NZ_JAAVLX010000006.1"/>
</dbReference>
<dbReference type="GO" id="GO:0005737">
    <property type="term" value="C:cytoplasm"/>
    <property type="evidence" value="ECO:0007669"/>
    <property type="project" value="InterPro"/>
</dbReference>
<keyword evidence="10" id="KW-1185">Reference proteome</keyword>
<dbReference type="UniPathway" id="UPA00136">
    <property type="reaction ID" value="UER00199"/>
</dbReference>
<dbReference type="InterPro" id="IPR042122">
    <property type="entry name" value="Ser_AcTrfase_N_sf"/>
</dbReference>
<gene>
    <name evidence="9" type="ORF">HCN58_18735</name>
</gene>
<evidence type="ECO:0000313" key="9">
    <source>
        <dbReference type="EMBL" id="NOJ41591.1"/>
    </source>
</evidence>
<evidence type="ECO:0000256" key="1">
    <source>
        <dbReference type="ARBA" id="ARBA00007274"/>
    </source>
</evidence>
<evidence type="ECO:0000259" key="8">
    <source>
        <dbReference type="SMART" id="SM00971"/>
    </source>
</evidence>
<evidence type="ECO:0000256" key="4">
    <source>
        <dbReference type="ARBA" id="ARBA00022605"/>
    </source>
</evidence>
<dbReference type="GO" id="GO:0006535">
    <property type="term" value="P:cysteine biosynthetic process from serine"/>
    <property type="evidence" value="ECO:0007669"/>
    <property type="project" value="InterPro"/>
</dbReference>
<dbReference type="EMBL" id="JAAVLX010000006">
    <property type="protein sequence ID" value="NOJ41591.1"/>
    <property type="molecule type" value="Genomic_DNA"/>
</dbReference>
<comment type="catalytic activity">
    <reaction evidence="7">
        <text>L-serine + acetyl-CoA = O-acetyl-L-serine + CoA</text>
        <dbReference type="Rhea" id="RHEA:24560"/>
        <dbReference type="ChEBI" id="CHEBI:33384"/>
        <dbReference type="ChEBI" id="CHEBI:57287"/>
        <dbReference type="ChEBI" id="CHEBI:57288"/>
        <dbReference type="ChEBI" id="CHEBI:58340"/>
        <dbReference type="EC" id="2.3.1.30"/>
    </reaction>
</comment>
<evidence type="ECO:0000256" key="3">
    <source>
        <dbReference type="ARBA" id="ARBA00018522"/>
    </source>
</evidence>
<dbReference type="InterPro" id="IPR045304">
    <property type="entry name" value="LbH_SAT"/>
</dbReference>
<dbReference type="SUPFAM" id="SSF51161">
    <property type="entry name" value="Trimeric LpxA-like enzymes"/>
    <property type="match status" value="1"/>
</dbReference>
<dbReference type="InterPro" id="IPR011004">
    <property type="entry name" value="Trimer_LpxA-like_sf"/>
</dbReference>
<dbReference type="FunFam" id="2.160.10.10:FF:000007">
    <property type="entry name" value="Serine acetyltransferase"/>
    <property type="match status" value="1"/>
</dbReference>
<keyword evidence="6" id="KW-0012">Acyltransferase</keyword>
<accession>A0A7Y4GTH5</accession>
<dbReference type="Gene3D" id="2.160.10.10">
    <property type="entry name" value="Hexapeptide repeat proteins"/>
    <property type="match status" value="1"/>
</dbReference>
<name>A0A7Y4GTH5_9BRAD</name>
<comment type="similarity">
    <text evidence="1">Belongs to the transferase hexapeptide repeat family.</text>
</comment>
<reference evidence="9 10" key="1">
    <citation type="submission" date="2020-03" db="EMBL/GenBank/DDBJ databases">
        <title>Bradyrhizobium diversity isolated from nodules of Indigofera sp.</title>
        <authorList>
            <person name="Klepa M."/>
            <person name="Helene L."/>
            <person name="Hungria M."/>
        </authorList>
    </citation>
    <scope>NUCLEOTIDE SEQUENCE [LARGE SCALE GENOMIC DNA]</scope>
    <source>
        <strain evidence="9 10">WSM 1791</strain>
    </source>
</reference>
<dbReference type="SMART" id="SM00971">
    <property type="entry name" value="SATase_N"/>
    <property type="match status" value="1"/>
</dbReference>
<dbReference type="PANTHER" id="PTHR42811">
    <property type="entry name" value="SERINE ACETYLTRANSFERASE"/>
    <property type="match status" value="1"/>
</dbReference>
<dbReference type="InterPro" id="IPR010493">
    <property type="entry name" value="Ser_AcTrfase_N"/>
</dbReference>